<protein>
    <submittedName>
        <fullName evidence="2">Uncharacterized protein</fullName>
    </submittedName>
</protein>
<dbReference type="AlphaFoldDB" id="A0A0D2MBN2"/>
<feature type="region of interest" description="Disordered" evidence="1">
    <location>
        <begin position="90"/>
        <end position="153"/>
    </location>
</feature>
<dbReference type="EMBL" id="KK102245">
    <property type="protein sequence ID" value="KIY98271.1"/>
    <property type="molecule type" value="Genomic_DNA"/>
</dbReference>
<reference evidence="2 3" key="1">
    <citation type="journal article" date="2013" name="BMC Genomics">
        <title>Reconstruction of the lipid metabolism for the microalga Monoraphidium neglectum from its genome sequence reveals characteristics suitable for biofuel production.</title>
        <authorList>
            <person name="Bogen C."/>
            <person name="Al-Dilaimi A."/>
            <person name="Albersmeier A."/>
            <person name="Wichmann J."/>
            <person name="Grundmann M."/>
            <person name="Rupp O."/>
            <person name="Lauersen K.J."/>
            <person name="Blifernez-Klassen O."/>
            <person name="Kalinowski J."/>
            <person name="Goesmann A."/>
            <person name="Mussgnug J.H."/>
            <person name="Kruse O."/>
        </authorList>
    </citation>
    <scope>NUCLEOTIDE SEQUENCE [LARGE SCALE GENOMIC DNA]</scope>
    <source>
        <strain evidence="2 3">SAG 48.87</strain>
    </source>
</reference>
<name>A0A0D2MBN2_9CHLO</name>
<evidence type="ECO:0000256" key="1">
    <source>
        <dbReference type="SAM" id="MobiDB-lite"/>
    </source>
</evidence>
<sequence length="153" mass="15994">MTNADWEYGVTTGRWSVNVLAPIDAARAQTIGAQPGRGAGGAQRPPADFVAVPLAQLRLAISAAPTRSAGANAMPTTAAIARRAEIEKRKAAELHSRRNASRKATNRTDTRGNEAAAAARQEGQQRLMQTTAVTPQAEIDSAAATVGRVPAQQ</sequence>
<dbReference type="RefSeq" id="XP_013897291.1">
    <property type="nucleotide sequence ID" value="XM_014041837.1"/>
</dbReference>
<dbReference type="KEGG" id="mng:MNEG_9692"/>
<feature type="non-terminal residue" evidence="2">
    <location>
        <position position="153"/>
    </location>
</feature>
<keyword evidence="3" id="KW-1185">Reference proteome</keyword>
<evidence type="ECO:0000313" key="2">
    <source>
        <dbReference type="EMBL" id="KIY98271.1"/>
    </source>
</evidence>
<organism evidence="2 3">
    <name type="scientific">Monoraphidium neglectum</name>
    <dbReference type="NCBI Taxonomy" id="145388"/>
    <lineage>
        <taxon>Eukaryota</taxon>
        <taxon>Viridiplantae</taxon>
        <taxon>Chlorophyta</taxon>
        <taxon>core chlorophytes</taxon>
        <taxon>Chlorophyceae</taxon>
        <taxon>CS clade</taxon>
        <taxon>Sphaeropleales</taxon>
        <taxon>Selenastraceae</taxon>
        <taxon>Monoraphidium</taxon>
    </lineage>
</organism>
<feature type="compositionally biased region" description="Polar residues" evidence="1">
    <location>
        <begin position="122"/>
        <end position="134"/>
    </location>
</feature>
<dbReference type="Proteomes" id="UP000054498">
    <property type="component" value="Unassembled WGS sequence"/>
</dbReference>
<gene>
    <name evidence="2" type="ORF">MNEG_9692</name>
</gene>
<dbReference type="GeneID" id="25742567"/>
<evidence type="ECO:0000313" key="3">
    <source>
        <dbReference type="Proteomes" id="UP000054498"/>
    </source>
</evidence>
<proteinExistence type="predicted"/>
<accession>A0A0D2MBN2</accession>